<evidence type="ECO:0000313" key="1">
    <source>
        <dbReference type="EMBL" id="MBF1415285.1"/>
    </source>
</evidence>
<name>A0A930HZY5_9BACT</name>
<accession>A0A930HZY5</accession>
<dbReference type="SUPFAM" id="SSF88697">
    <property type="entry name" value="PUA domain-like"/>
    <property type="match status" value="1"/>
</dbReference>
<evidence type="ECO:0000313" key="2">
    <source>
        <dbReference type="Proteomes" id="UP000757461"/>
    </source>
</evidence>
<dbReference type="Gene3D" id="2.30.130.30">
    <property type="entry name" value="Hypothetical protein"/>
    <property type="match status" value="1"/>
</dbReference>
<dbReference type="InterPro" id="IPR015947">
    <property type="entry name" value="PUA-like_sf"/>
</dbReference>
<comment type="caution">
    <text evidence="1">The sequence shown here is derived from an EMBL/GenBank/DDBJ whole genome shotgun (WGS) entry which is preliminary data.</text>
</comment>
<gene>
    <name evidence="1" type="ORF">HXN33_06860</name>
</gene>
<dbReference type="AlphaFoldDB" id="A0A930HZY5"/>
<reference evidence="1" key="1">
    <citation type="submission" date="2020-04" db="EMBL/GenBank/DDBJ databases">
        <title>Deep metagenomics examines the oral microbiome during advanced dental caries in children, revealing novel taxa and co-occurrences with host molecules.</title>
        <authorList>
            <person name="Baker J.L."/>
            <person name="Morton J.T."/>
            <person name="Dinis M."/>
            <person name="Alvarez R."/>
            <person name="Tran N.C."/>
            <person name="Knight R."/>
            <person name="Edlund A."/>
        </authorList>
    </citation>
    <scope>NUCLEOTIDE SEQUENCE</scope>
    <source>
        <strain evidence="1">JCVI_25_bin.9</strain>
    </source>
</reference>
<dbReference type="Proteomes" id="UP000757461">
    <property type="component" value="Unassembled WGS sequence"/>
</dbReference>
<dbReference type="EMBL" id="JABZSQ010000118">
    <property type="protein sequence ID" value="MBF1415285.1"/>
    <property type="molecule type" value="Genomic_DNA"/>
</dbReference>
<sequence>RQPWASLLVSGLKDIENRTWAPNYKGRILIHASSTKVPKNFADRTIFDVNNEIENEQMFGNFPEFEDLEYSAIIGYVTVNGDSDDSTSVWAVPVEHQWHIEDAYIFDEPIRGIKGKLNLFETPEIDENNLPPAHKLVRRAPRLEGDCLVVPLTESSLDDIVEDGMLHLGVTDEVVALLEKPVEEQTIAEDIFKDVFTVRLESPTRTMTFEVAEMGYGNYQLEDGSSLKAINWNMEEINYFDMVFKLKK</sequence>
<proteinExistence type="predicted"/>
<feature type="non-terminal residue" evidence="1">
    <location>
        <position position="1"/>
    </location>
</feature>
<organism evidence="1 2">
    <name type="scientific">Prevotella histicola</name>
    <dbReference type="NCBI Taxonomy" id="470565"/>
    <lineage>
        <taxon>Bacteria</taxon>
        <taxon>Pseudomonadati</taxon>
        <taxon>Bacteroidota</taxon>
        <taxon>Bacteroidia</taxon>
        <taxon>Bacteroidales</taxon>
        <taxon>Prevotellaceae</taxon>
        <taxon>Prevotella</taxon>
    </lineage>
</organism>
<protein>
    <submittedName>
        <fullName evidence="1">ASCH domain-containing protein</fullName>
    </submittedName>
</protein>